<proteinExistence type="predicted"/>
<accession>A0A0A9B087</accession>
<organism evidence="1">
    <name type="scientific">Arundo donax</name>
    <name type="common">Giant reed</name>
    <name type="synonym">Donax arundinaceus</name>
    <dbReference type="NCBI Taxonomy" id="35708"/>
    <lineage>
        <taxon>Eukaryota</taxon>
        <taxon>Viridiplantae</taxon>
        <taxon>Streptophyta</taxon>
        <taxon>Embryophyta</taxon>
        <taxon>Tracheophyta</taxon>
        <taxon>Spermatophyta</taxon>
        <taxon>Magnoliopsida</taxon>
        <taxon>Liliopsida</taxon>
        <taxon>Poales</taxon>
        <taxon>Poaceae</taxon>
        <taxon>PACMAD clade</taxon>
        <taxon>Arundinoideae</taxon>
        <taxon>Arundineae</taxon>
        <taxon>Arundo</taxon>
    </lineage>
</organism>
<sequence length="32" mass="3669">MKICFLVHQCCSNIYALIHSCIFGQPKQLLCI</sequence>
<dbReference type="AlphaFoldDB" id="A0A0A9B087"/>
<dbReference type="EMBL" id="GBRH01241114">
    <property type="protein sequence ID" value="JAD56781.1"/>
    <property type="molecule type" value="Transcribed_RNA"/>
</dbReference>
<reference evidence="1" key="1">
    <citation type="submission" date="2014-09" db="EMBL/GenBank/DDBJ databases">
        <authorList>
            <person name="Magalhaes I.L.F."/>
            <person name="Oliveira U."/>
            <person name="Santos F.R."/>
            <person name="Vidigal T.H.D.A."/>
            <person name="Brescovit A.D."/>
            <person name="Santos A.J."/>
        </authorList>
    </citation>
    <scope>NUCLEOTIDE SEQUENCE</scope>
    <source>
        <tissue evidence="1">Shoot tissue taken approximately 20 cm above the soil surface</tissue>
    </source>
</reference>
<evidence type="ECO:0000313" key="1">
    <source>
        <dbReference type="EMBL" id="JAD56781.1"/>
    </source>
</evidence>
<name>A0A0A9B087_ARUDO</name>
<reference evidence="1" key="2">
    <citation type="journal article" date="2015" name="Data Brief">
        <title>Shoot transcriptome of the giant reed, Arundo donax.</title>
        <authorList>
            <person name="Barrero R.A."/>
            <person name="Guerrero F.D."/>
            <person name="Moolhuijzen P."/>
            <person name="Goolsby J.A."/>
            <person name="Tidwell J."/>
            <person name="Bellgard S.E."/>
            <person name="Bellgard M.I."/>
        </authorList>
    </citation>
    <scope>NUCLEOTIDE SEQUENCE</scope>
    <source>
        <tissue evidence="1">Shoot tissue taken approximately 20 cm above the soil surface</tissue>
    </source>
</reference>
<protein>
    <submittedName>
        <fullName evidence="1">Uncharacterized protein</fullName>
    </submittedName>
</protein>